<accession>A0AAW0C0R3</accession>
<dbReference type="Proteomes" id="UP001362999">
    <property type="component" value="Unassembled WGS sequence"/>
</dbReference>
<feature type="compositionally biased region" description="Basic and acidic residues" evidence="1">
    <location>
        <begin position="167"/>
        <end position="177"/>
    </location>
</feature>
<evidence type="ECO:0000313" key="2">
    <source>
        <dbReference type="EMBL" id="KAK7032815.1"/>
    </source>
</evidence>
<feature type="region of interest" description="Disordered" evidence="1">
    <location>
        <begin position="28"/>
        <end position="90"/>
    </location>
</feature>
<evidence type="ECO:0000256" key="1">
    <source>
        <dbReference type="SAM" id="MobiDB-lite"/>
    </source>
</evidence>
<reference evidence="2 3" key="1">
    <citation type="journal article" date="2024" name="J Genomics">
        <title>Draft genome sequencing and assembly of Favolaschia claudopus CIRM-BRFM 2984 isolated from oak limbs.</title>
        <authorList>
            <person name="Navarro D."/>
            <person name="Drula E."/>
            <person name="Chaduli D."/>
            <person name="Cazenave R."/>
            <person name="Ahrendt S."/>
            <person name="Wang J."/>
            <person name="Lipzen A."/>
            <person name="Daum C."/>
            <person name="Barry K."/>
            <person name="Grigoriev I.V."/>
            <person name="Favel A."/>
            <person name="Rosso M.N."/>
            <person name="Martin F."/>
        </authorList>
    </citation>
    <scope>NUCLEOTIDE SEQUENCE [LARGE SCALE GENOMIC DNA]</scope>
    <source>
        <strain evidence="2 3">CIRM-BRFM 2984</strain>
    </source>
</reference>
<feature type="compositionally biased region" description="Polar residues" evidence="1">
    <location>
        <begin position="141"/>
        <end position="150"/>
    </location>
</feature>
<organism evidence="2 3">
    <name type="scientific">Favolaschia claudopus</name>
    <dbReference type="NCBI Taxonomy" id="2862362"/>
    <lineage>
        <taxon>Eukaryota</taxon>
        <taxon>Fungi</taxon>
        <taxon>Dikarya</taxon>
        <taxon>Basidiomycota</taxon>
        <taxon>Agaricomycotina</taxon>
        <taxon>Agaricomycetes</taxon>
        <taxon>Agaricomycetidae</taxon>
        <taxon>Agaricales</taxon>
        <taxon>Marasmiineae</taxon>
        <taxon>Mycenaceae</taxon>
        <taxon>Favolaschia</taxon>
    </lineage>
</organism>
<name>A0AAW0C0R3_9AGAR</name>
<feature type="region of interest" description="Disordered" evidence="1">
    <location>
        <begin position="112"/>
        <end position="183"/>
    </location>
</feature>
<comment type="caution">
    <text evidence="2">The sequence shown here is derived from an EMBL/GenBank/DDBJ whole genome shotgun (WGS) entry which is preliminary data.</text>
</comment>
<gene>
    <name evidence="2" type="ORF">R3P38DRAFT_2618648</name>
</gene>
<dbReference type="EMBL" id="JAWWNJ010000023">
    <property type="protein sequence ID" value="KAK7032815.1"/>
    <property type="molecule type" value="Genomic_DNA"/>
</dbReference>
<dbReference type="AlphaFoldDB" id="A0AAW0C0R3"/>
<proteinExistence type="predicted"/>
<feature type="compositionally biased region" description="Low complexity" evidence="1">
    <location>
        <begin position="125"/>
        <end position="140"/>
    </location>
</feature>
<sequence>MAHARSSSSSESLTLPPINLLFAEVLQRQRAEPSHPPVRRRPSAWPGFPGPDKNALSSSSGYLNASPPPPLQIGRRPSAPSLSSRASSRAPDVLISPSIFTFDARDEYMTQRNPPSIEANRPTNQSSRSQSSRSRPQSWSDLQPSQNAPTESGRLPPIAMATGSPRLYERETSRSSMRDSTCQHCMMDRKIEEQRATAATRPGSSESPYAFKQQIPTPLPPTHGHTMIQFQPTPSAYSRSFGVAMADILECRPCLKDPDTPVLDNGLEEIYLTLEAKGYSTLVLPISSNCLHRRISRYNLAYAVASQFDHFFRESFFNPHIIKAAAIVVRHIGELRLVNLYSRDGKTWRVHVAYMT</sequence>
<protein>
    <submittedName>
        <fullName evidence="2">Uncharacterized protein</fullName>
    </submittedName>
</protein>
<keyword evidence="3" id="KW-1185">Reference proteome</keyword>
<evidence type="ECO:0000313" key="3">
    <source>
        <dbReference type="Proteomes" id="UP001362999"/>
    </source>
</evidence>
<feature type="compositionally biased region" description="Low complexity" evidence="1">
    <location>
        <begin position="75"/>
        <end position="90"/>
    </location>
</feature>